<dbReference type="OrthoDB" id="408973at2759"/>
<organism evidence="2 3">
    <name type="scientific">Jaapia argillacea MUCL 33604</name>
    <dbReference type="NCBI Taxonomy" id="933084"/>
    <lineage>
        <taxon>Eukaryota</taxon>
        <taxon>Fungi</taxon>
        <taxon>Dikarya</taxon>
        <taxon>Basidiomycota</taxon>
        <taxon>Agaricomycotina</taxon>
        <taxon>Agaricomycetes</taxon>
        <taxon>Agaricomycetidae</taxon>
        <taxon>Jaapiales</taxon>
        <taxon>Jaapiaceae</taxon>
        <taxon>Jaapia</taxon>
    </lineage>
</organism>
<evidence type="ECO:0000313" key="2">
    <source>
        <dbReference type="EMBL" id="KDQ59694.1"/>
    </source>
</evidence>
<gene>
    <name evidence="2" type="ORF">JAAARDRAFT_33271</name>
</gene>
<sequence>MSVPSTKILDHIVHLTPPGSLEATSAQWRELGFKVIPGGKHAGGFTANALVILQDGAYIELIYFTHPLSYYPPGSPERKARETHYWASKAPGWIDFAFLGTSPTLSEVINERAEREGSGVKYLSEQEGGRERPDGKVLKWLITAPAPEDARGRWPFFCGDVSPREWRVPVDPPSNAEHPCKALGLAHVRLLAEEQGFSILSNQVTSIIGARPIESSASEAKWVLDSPNISSSPPYLILSKAKTEVELDYLRTGGAGIYEVGFLVPQGSGRHGSAETPFGRIVWVEEYSLSSE</sequence>
<dbReference type="AlphaFoldDB" id="A0A067PYA4"/>
<dbReference type="InterPro" id="IPR029068">
    <property type="entry name" value="Glyas_Bleomycin-R_OHBP_Dase"/>
</dbReference>
<reference evidence="3" key="1">
    <citation type="journal article" date="2014" name="Proc. Natl. Acad. Sci. U.S.A.">
        <title>Extensive sampling of basidiomycete genomes demonstrates inadequacy of the white-rot/brown-rot paradigm for wood decay fungi.</title>
        <authorList>
            <person name="Riley R."/>
            <person name="Salamov A.A."/>
            <person name="Brown D.W."/>
            <person name="Nagy L.G."/>
            <person name="Floudas D."/>
            <person name="Held B.W."/>
            <person name="Levasseur A."/>
            <person name="Lombard V."/>
            <person name="Morin E."/>
            <person name="Otillar R."/>
            <person name="Lindquist E.A."/>
            <person name="Sun H."/>
            <person name="LaButti K.M."/>
            <person name="Schmutz J."/>
            <person name="Jabbour D."/>
            <person name="Luo H."/>
            <person name="Baker S.E."/>
            <person name="Pisabarro A.G."/>
            <person name="Walton J.D."/>
            <person name="Blanchette R.A."/>
            <person name="Henrissat B."/>
            <person name="Martin F."/>
            <person name="Cullen D."/>
            <person name="Hibbett D.S."/>
            <person name="Grigoriev I.V."/>
        </authorList>
    </citation>
    <scope>NUCLEOTIDE SEQUENCE [LARGE SCALE GENOMIC DNA]</scope>
    <source>
        <strain evidence="3">MUCL 33604</strain>
    </source>
</reference>
<dbReference type="HOGENOM" id="CLU_058475_1_0_1"/>
<evidence type="ECO:0000259" key="1">
    <source>
        <dbReference type="Pfam" id="PF13468"/>
    </source>
</evidence>
<accession>A0A067PYA4</accession>
<dbReference type="PANTHER" id="PTHR40265">
    <property type="entry name" value="BLL2707 PROTEIN"/>
    <property type="match status" value="1"/>
</dbReference>
<evidence type="ECO:0000313" key="3">
    <source>
        <dbReference type="Proteomes" id="UP000027265"/>
    </source>
</evidence>
<dbReference type="EMBL" id="KL197715">
    <property type="protein sequence ID" value="KDQ59694.1"/>
    <property type="molecule type" value="Genomic_DNA"/>
</dbReference>
<proteinExistence type="predicted"/>
<dbReference type="InParanoid" id="A0A067PYA4"/>
<protein>
    <recommendedName>
        <fullName evidence="1">Glyoxalase-like domain-containing protein</fullName>
    </recommendedName>
</protein>
<dbReference type="Pfam" id="PF13468">
    <property type="entry name" value="Glyoxalase_3"/>
    <property type="match status" value="1"/>
</dbReference>
<dbReference type="SUPFAM" id="SSF54593">
    <property type="entry name" value="Glyoxalase/Bleomycin resistance protein/Dihydroxybiphenyl dioxygenase"/>
    <property type="match status" value="1"/>
</dbReference>
<feature type="domain" description="Glyoxalase-like" evidence="1">
    <location>
        <begin position="9"/>
        <end position="194"/>
    </location>
</feature>
<dbReference type="InterPro" id="IPR025870">
    <property type="entry name" value="Glyoxalase-like_dom"/>
</dbReference>
<keyword evidence="3" id="KW-1185">Reference proteome</keyword>
<dbReference type="Gene3D" id="3.10.180.10">
    <property type="entry name" value="2,3-Dihydroxybiphenyl 1,2-Dioxygenase, domain 1"/>
    <property type="match status" value="1"/>
</dbReference>
<dbReference type="Proteomes" id="UP000027265">
    <property type="component" value="Unassembled WGS sequence"/>
</dbReference>
<dbReference type="PANTHER" id="PTHR40265:SF1">
    <property type="entry name" value="GLYOXALASE-LIKE DOMAIN-CONTAINING PROTEIN"/>
    <property type="match status" value="1"/>
</dbReference>
<name>A0A067PYA4_9AGAM</name>